<keyword evidence="1" id="KW-0812">Transmembrane</keyword>
<gene>
    <name evidence="2" type="ORF">SAMN02745163_03949</name>
</gene>
<keyword evidence="1" id="KW-0472">Membrane</keyword>
<evidence type="ECO:0008006" key="4">
    <source>
        <dbReference type="Google" id="ProtNLM"/>
    </source>
</evidence>
<dbReference type="Proteomes" id="UP000184310">
    <property type="component" value="Unassembled WGS sequence"/>
</dbReference>
<keyword evidence="3" id="KW-1185">Reference proteome</keyword>
<organism evidence="2 3">
    <name type="scientific">Clostridium cavendishii DSM 21758</name>
    <dbReference type="NCBI Taxonomy" id="1121302"/>
    <lineage>
        <taxon>Bacteria</taxon>
        <taxon>Bacillati</taxon>
        <taxon>Bacillota</taxon>
        <taxon>Clostridia</taxon>
        <taxon>Eubacteriales</taxon>
        <taxon>Clostridiaceae</taxon>
        <taxon>Clostridium</taxon>
    </lineage>
</organism>
<proteinExistence type="predicted"/>
<dbReference type="AlphaFoldDB" id="A0A1M6T4Z5"/>
<feature type="transmembrane region" description="Helical" evidence="1">
    <location>
        <begin position="102"/>
        <end position="130"/>
    </location>
</feature>
<feature type="transmembrane region" description="Helical" evidence="1">
    <location>
        <begin position="179"/>
        <end position="198"/>
    </location>
</feature>
<feature type="transmembrane region" description="Helical" evidence="1">
    <location>
        <begin position="26"/>
        <end position="45"/>
    </location>
</feature>
<reference evidence="2 3" key="1">
    <citation type="submission" date="2016-11" db="EMBL/GenBank/DDBJ databases">
        <authorList>
            <person name="Jaros S."/>
            <person name="Januszkiewicz K."/>
            <person name="Wedrychowicz H."/>
        </authorList>
    </citation>
    <scope>NUCLEOTIDE SEQUENCE [LARGE SCALE GENOMIC DNA]</scope>
    <source>
        <strain evidence="2 3">DSM 21758</strain>
    </source>
</reference>
<keyword evidence="1" id="KW-1133">Transmembrane helix</keyword>
<evidence type="ECO:0000313" key="3">
    <source>
        <dbReference type="Proteomes" id="UP000184310"/>
    </source>
</evidence>
<feature type="transmembrane region" description="Helical" evidence="1">
    <location>
        <begin position="151"/>
        <end position="173"/>
    </location>
</feature>
<dbReference type="OrthoDB" id="1795989at2"/>
<sequence>MSLIKTNLFKVSKTQYLFKLKSNLNFFIALILLQLTIILLGATYISNSSASTANVNCIVLGFSGDLVISITFIWAFIIAFSLTTKKNRYINFSFVSNRLSNHLSNIAFLITIALYGSLTASMSSGFSKIVRYITSSSQIISSKGFELDPQYLLINIIGILFYLLLICSIGYFIGSIFQLNWTLILVLPIIPILMVFLIKNSPYLTFSIIWDLLEKIISFYFLESSLLIFILKTLITALFLILISIFISKKLEVRK</sequence>
<name>A0A1M6T4Z5_9CLOT</name>
<evidence type="ECO:0000256" key="1">
    <source>
        <dbReference type="SAM" id="Phobius"/>
    </source>
</evidence>
<feature type="transmembrane region" description="Helical" evidence="1">
    <location>
        <begin position="57"/>
        <end position="82"/>
    </location>
</feature>
<dbReference type="STRING" id="1121302.SAMN02745163_03949"/>
<evidence type="ECO:0000313" key="2">
    <source>
        <dbReference type="EMBL" id="SHK51990.1"/>
    </source>
</evidence>
<dbReference type="RefSeq" id="WP_072992213.1">
    <property type="nucleotide sequence ID" value="NZ_FQZB01000019.1"/>
</dbReference>
<protein>
    <recommendedName>
        <fullName evidence="4">ABC-2 family transporter protein</fullName>
    </recommendedName>
</protein>
<accession>A0A1M6T4Z5</accession>
<dbReference type="EMBL" id="FQZB01000019">
    <property type="protein sequence ID" value="SHK51990.1"/>
    <property type="molecule type" value="Genomic_DNA"/>
</dbReference>
<feature type="transmembrane region" description="Helical" evidence="1">
    <location>
        <begin position="228"/>
        <end position="247"/>
    </location>
</feature>